<keyword evidence="1" id="KW-0805">Transcription regulation</keyword>
<evidence type="ECO:0000259" key="5">
    <source>
        <dbReference type="PROSITE" id="PS50977"/>
    </source>
</evidence>
<dbReference type="Pfam" id="PF21597">
    <property type="entry name" value="TetR_C_43"/>
    <property type="match status" value="1"/>
</dbReference>
<evidence type="ECO:0000256" key="1">
    <source>
        <dbReference type="ARBA" id="ARBA00023015"/>
    </source>
</evidence>
<dbReference type="InterPro" id="IPR050109">
    <property type="entry name" value="HTH-type_TetR-like_transc_reg"/>
</dbReference>
<dbReference type="Pfam" id="PF00440">
    <property type="entry name" value="TetR_N"/>
    <property type="match status" value="1"/>
</dbReference>
<dbReference type="EMBL" id="JBIRUQ010000013">
    <property type="protein sequence ID" value="MFI1465153.1"/>
    <property type="molecule type" value="Genomic_DNA"/>
</dbReference>
<dbReference type="InterPro" id="IPR009057">
    <property type="entry name" value="Homeodomain-like_sf"/>
</dbReference>
<dbReference type="Gene3D" id="1.10.357.10">
    <property type="entry name" value="Tetracycline Repressor, domain 2"/>
    <property type="match status" value="1"/>
</dbReference>
<organism evidence="6 7">
    <name type="scientific">Nocardia carnea</name>
    <dbReference type="NCBI Taxonomy" id="37328"/>
    <lineage>
        <taxon>Bacteria</taxon>
        <taxon>Bacillati</taxon>
        <taxon>Actinomycetota</taxon>
        <taxon>Actinomycetes</taxon>
        <taxon>Mycobacteriales</taxon>
        <taxon>Nocardiaceae</taxon>
        <taxon>Nocardia</taxon>
    </lineage>
</organism>
<dbReference type="PANTHER" id="PTHR30055:SF234">
    <property type="entry name" value="HTH-TYPE TRANSCRIPTIONAL REGULATOR BETI"/>
    <property type="match status" value="1"/>
</dbReference>
<dbReference type="InterPro" id="IPR036271">
    <property type="entry name" value="Tet_transcr_reg_TetR-rel_C_sf"/>
</dbReference>
<feature type="domain" description="HTH tetR-type" evidence="5">
    <location>
        <begin position="13"/>
        <end position="72"/>
    </location>
</feature>
<dbReference type="PANTHER" id="PTHR30055">
    <property type="entry name" value="HTH-TYPE TRANSCRIPTIONAL REGULATOR RUTR"/>
    <property type="match status" value="1"/>
</dbReference>
<protein>
    <submittedName>
        <fullName evidence="6">TetR/AcrR family transcriptional regulator</fullName>
    </submittedName>
</protein>
<evidence type="ECO:0000313" key="6">
    <source>
        <dbReference type="EMBL" id="MFI1465153.1"/>
    </source>
</evidence>
<reference evidence="6 7" key="1">
    <citation type="submission" date="2024-10" db="EMBL/GenBank/DDBJ databases">
        <title>The Natural Products Discovery Center: Release of the First 8490 Sequenced Strains for Exploring Actinobacteria Biosynthetic Diversity.</title>
        <authorList>
            <person name="Kalkreuter E."/>
            <person name="Kautsar S.A."/>
            <person name="Yang D."/>
            <person name="Bader C.D."/>
            <person name="Teijaro C.N."/>
            <person name="Fluegel L."/>
            <person name="Davis C.M."/>
            <person name="Simpson J.R."/>
            <person name="Lauterbach L."/>
            <person name="Steele A.D."/>
            <person name="Gui C."/>
            <person name="Meng S."/>
            <person name="Li G."/>
            <person name="Viehrig K."/>
            <person name="Ye F."/>
            <person name="Su P."/>
            <person name="Kiefer A.F."/>
            <person name="Nichols A."/>
            <person name="Cepeda A.J."/>
            <person name="Yan W."/>
            <person name="Fan B."/>
            <person name="Jiang Y."/>
            <person name="Adhikari A."/>
            <person name="Zheng C.-J."/>
            <person name="Schuster L."/>
            <person name="Cowan T.M."/>
            <person name="Smanski M.J."/>
            <person name="Chevrette M.G."/>
            <person name="De Carvalho L.P.S."/>
            <person name="Shen B."/>
        </authorList>
    </citation>
    <scope>NUCLEOTIDE SEQUENCE [LARGE SCALE GENOMIC DNA]</scope>
    <source>
        <strain evidence="6 7">NPDC020568</strain>
    </source>
</reference>
<gene>
    <name evidence="6" type="ORF">ACH4WX_30955</name>
</gene>
<name>A0ABW7TVW9_9NOCA</name>
<dbReference type="PROSITE" id="PS50977">
    <property type="entry name" value="HTH_TETR_2"/>
    <property type="match status" value="1"/>
</dbReference>
<dbReference type="InterPro" id="IPR049445">
    <property type="entry name" value="TetR_SbtR-like_C"/>
</dbReference>
<evidence type="ECO:0000256" key="4">
    <source>
        <dbReference type="PROSITE-ProRule" id="PRU00335"/>
    </source>
</evidence>
<sequence length="188" mass="19983">MTDNPKPLRADAIRNREAVLETAYRSFAAEGLSIPIDEIARRAGVGAGTVYRHFPTKNALFAAVIDHRLTQIVTAGRALLDEGDPGRALPEFIRAMALHWGAADQGLSQAIAGDGIDIDTVAPDTEARFMGLLGELLTAAQRAGTVRADLTVREAKAIIVACQAAQTHTPDVADRVTALILDGIRPPL</sequence>
<dbReference type="PRINTS" id="PR00455">
    <property type="entry name" value="HTHTETR"/>
</dbReference>
<dbReference type="Proteomes" id="UP001611263">
    <property type="component" value="Unassembled WGS sequence"/>
</dbReference>
<accession>A0ABW7TVW9</accession>
<dbReference type="GeneID" id="93507946"/>
<dbReference type="RefSeq" id="WP_033247734.1">
    <property type="nucleotide sequence ID" value="NZ_JBIRUQ010000013.1"/>
</dbReference>
<evidence type="ECO:0000256" key="2">
    <source>
        <dbReference type="ARBA" id="ARBA00023125"/>
    </source>
</evidence>
<keyword evidence="3" id="KW-0804">Transcription</keyword>
<keyword evidence="2 4" id="KW-0238">DNA-binding</keyword>
<comment type="caution">
    <text evidence="6">The sequence shown here is derived from an EMBL/GenBank/DDBJ whole genome shotgun (WGS) entry which is preliminary data.</text>
</comment>
<evidence type="ECO:0000313" key="7">
    <source>
        <dbReference type="Proteomes" id="UP001611263"/>
    </source>
</evidence>
<keyword evidence="7" id="KW-1185">Reference proteome</keyword>
<dbReference type="SUPFAM" id="SSF48498">
    <property type="entry name" value="Tetracyclin repressor-like, C-terminal domain"/>
    <property type="match status" value="1"/>
</dbReference>
<proteinExistence type="predicted"/>
<feature type="DNA-binding region" description="H-T-H motif" evidence="4">
    <location>
        <begin position="35"/>
        <end position="54"/>
    </location>
</feature>
<dbReference type="SUPFAM" id="SSF46689">
    <property type="entry name" value="Homeodomain-like"/>
    <property type="match status" value="1"/>
</dbReference>
<evidence type="ECO:0000256" key="3">
    <source>
        <dbReference type="ARBA" id="ARBA00023163"/>
    </source>
</evidence>
<dbReference type="InterPro" id="IPR001647">
    <property type="entry name" value="HTH_TetR"/>
</dbReference>